<reference evidence="13" key="2">
    <citation type="journal article" date="2021" name="PeerJ">
        <title>Extensive microbial diversity within the chicken gut microbiome revealed by metagenomics and culture.</title>
        <authorList>
            <person name="Gilroy R."/>
            <person name="Ravi A."/>
            <person name="Getino M."/>
            <person name="Pursley I."/>
            <person name="Horton D.L."/>
            <person name="Alikhan N.F."/>
            <person name="Baker D."/>
            <person name="Gharbi K."/>
            <person name="Hall N."/>
            <person name="Watson M."/>
            <person name="Adriaenssens E.M."/>
            <person name="Foster-Nyarko E."/>
            <person name="Jarju S."/>
            <person name="Secka A."/>
            <person name="Antonio M."/>
            <person name="Oren A."/>
            <person name="Chaudhuri R.R."/>
            <person name="La Ragione R."/>
            <person name="Hildebrand F."/>
            <person name="Pallen M.J."/>
        </authorList>
    </citation>
    <scope>NUCLEOTIDE SEQUENCE</scope>
    <source>
        <strain evidence="13">CHK181-108</strain>
    </source>
</reference>
<dbReference type="FunFam" id="1.10.150.20:FF:000001">
    <property type="entry name" value="DNA-directed RNA polymerase subunit alpha"/>
    <property type="match status" value="1"/>
</dbReference>
<dbReference type="InterPro" id="IPR036603">
    <property type="entry name" value="RBP11-like"/>
</dbReference>
<dbReference type="GO" id="GO:0000428">
    <property type="term" value="C:DNA-directed RNA polymerase complex"/>
    <property type="evidence" value="ECO:0007669"/>
    <property type="project" value="UniProtKB-KW"/>
</dbReference>
<dbReference type="Gene3D" id="3.30.1360.10">
    <property type="entry name" value="RNA polymerase, RBP11-like subunit"/>
    <property type="match status" value="1"/>
</dbReference>
<keyword evidence="7 11" id="KW-0804">Transcription</keyword>
<dbReference type="InterPro" id="IPR011260">
    <property type="entry name" value="RNAP_asu_C"/>
</dbReference>
<proteinExistence type="inferred from homology"/>
<dbReference type="Pfam" id="PF03118">
    <property type="entry name" value="RNA_pol_A_CTD"/>
    <property type="match status" value="1"/>
</dbReference>
<comment type="function">
    <text evidence="11">DNA-dependent RNA polymerase catalyzes the transcription of DNA into RNA using the four ribonucleoside triphosphates as substrates.</text>
</comment>
<evidence type="ECO:0000256" key="11">
    <source>
        <dbReference type="HAMAP-Rule" id="MF_00059"/>
    </source>
</evidence>
<dbReference type="GO" id="GO:0006351">
    <property type="term" value="P:DNA-templated transcription"/>
    <property type="evidence" value="ECO:0007669"/>
    <property type="project" value="UniProtKB-UniRule"/>
</dbReference>
<dbReference type="HAMAP" id="MF_00059">
    <property type="entry name" value="RNApol_bact_RpoA"/>
    <property type="match status" value="1"/>
</dbReference>
<dbReference type="InterPro" id="IPR036643">
    <property type="entry name" value="RNApol_insert_sf"/>
</dbReference>
<comment type="domain">
    <text evidence="11">The N-terminal domain is essential for RNAP assembly and basal transcription, whereas the C-terminal domain is involved in interaction with transcriptional regulators and with upstream promoter elements.</text>
</comment>
<evidence type="ECO:0000256" key="3">
    <source>
        <dbReference type="ARBA" id="ARBA00015972"/>
    </source>
</evidence>
<dbReference type="GO" id="GO:0046983">
    <property type="term" value="F:protein dimerization activity"/>
    <property type="evidence" value="ECO:0007669"/>
    <property type="project" value="InterPro"/>
</dbReference>
<dbReference type="Gene3D" id="2.170.120.12">
    <property type="entry name" value="DNA-directed RNA polymerase, insert domain"/>
    <property type="match status" value="1"/>
</dbReference>
<dbReference type="GO" id="GO:0003899">
    <property type="term" value="F:DNA-directed RNA polymerase activity"/>
    <property type="evidence" value="ECO:0007669"/>
    <property type="project" value="UniProtKB-UniRule"/>
</dbReference>
<dbReference type="NCBIfam" id="TIGR02027">
    <property type="entry name" value="rpoA"/>
    <property type="match status" value="1"/>
</dbReference>
<dbReference type="SUPFAM" id="SSF47789">
    <property type="entry name" value="C-terminal domain of RNA polymerase alpha subunit"/>
    <property type="match status" value="1"/>
</dbReference>
<keyword evidence="6 11" id="KW-0548">Nucleotidyltransferase</keyword>
<evidence type="ECO:0000259" key="12">
    <source>
        <dbReference type="SMART" id="SM00662"/>
    </source>
</evidence>
<evidence type="ECO:0000256" key="6">
    <source>
        <dbReference type="ARBA" id="ARBA00022695"/>
    </source>
</evidence>
<evidence type="ECO:0000256" key="5">
    <source>
        <dbReference type="ARBA" id="ARBA00022679"/>
    </source>
</evidence>
<dbReference type="InterPro" id="IPR011773">
    <property type="entry name" value="DNA-dir_RpoA"/>
</dbReference>
<dbReference type="InterPro" id="IPR011262">
    <property type="entry name" value="DNA-dir_RNA_pol_insert"/>
</dbReference>
<dbReference type="Pfam" id="PF01000">
    <property type="entry name" value="RNA_pol_A_bac"/>
    <property type="match status" value="1"/>
</dbReference>
<comment type="subunit">
    <text evidence="11">Homodimer. The RNAP catalytic core consists of 2 alpha, 1 beta, 1 beta' and 1 omega subunit. When a sigma factor is associated with the core the holoenzyme is formed, which can initiate transcription.</text>
</comment>
<comment type="similarity">
    <text evidence="1 11">Belongs to the RNA polymerase alpha chain family.</text>
</comment>
<evidence type="ECO:0000256" key="2">
    <source>
        <dbReference type="ARBA" id="ARBA00012418"/>
    </source>
</evidence>
<dbReference type="GO" id="GO:0003677">
    <property type="term" value="F:DNA binding"/>
    <property type="evidence" value="ECO:0007669"/>
    <property type="project" value="UniProtKB-UniRule"/>
</dbReference>
<dbReference type="Pfam" id="PF01193">
    <property type="entry name" value="RNA_pol_L"/>
    <property type="match status" value="1"/>
</dbReference>
<evidence type="ECO:0000256" key="1">
    <source>
        <dbReference type="ARBA" id="ARBA00007123"/>
    </source>
</evidence>
<evidence type="ECO:0000256" key="9">
    <source>
        <dbReference type="ARBA" id="ARBA00033070"/>
    </source>
</evidence>
<dbReference type="GO" id="GO:0005737">
    <property type="term" value="C:cytoplasm"/>
    <property type="evidence" value="ECO:0007669"/>
    <property type="project" value="UniProtKB-ARBA"/>
</dbReference>
<evidence type="ECO:0000256" key="4">
    <source>
        <dbReference type="ARBA" id="ARBA00022478"/>
    </source>
</evidence>
<dbReference type="EC" id="2.7.7.6" evidence="2 11"/>
<comment type="caution">
    <text evidence="13">The sequence shown here is derived from an EMBL/GenBank/DDBJ whole genome shotgun (WGS) entry which is preliminary data.</text>
</comment>
<dbReference type="EMBL" id="DVLU01000064">
    <property type="protein sequence ID" value="HIT85523.1"/>
    <property type="molecule type" value="Genomic_DNA"/>
</dbReference>
<feature type="region of interest" description="Alpha C-terminal domain (alpha-CTD)" evidence="11">
    <location>
        <begin position="246"/>
        <end position="316"/>
    </location>
</feature>
<name>A0A9D1H3D5_9FIRM</name>
<dbReference type="Proteomes" id="UP000824165">
    <property type="component" value="Unassembled WGS sequence"/>
</dbReference>
<dbReference type="SUPFAM" id="SSF55257">
    <property type="entry name" value="RBP11-like subunits of RNA polymerase"/>
    <property type="match status" value="1"/>
</dbReference>
<feature type="domain" description="DNA-directed RNA polymerase RpoA/D/Rpb3-type" evidence="12">
    <location>
        <begin position="20"/>
        <end position="228"/>
    </location>
</feature>
<reference evidence="13" key="1">
    <citation type="submission" date="2020-10" db="EMBL/GenBank/DDBJ databases">
        <authorList>
            <person name="Gilroy R."/>
        </authorList>
    </citation>
    <scope>NUCLEOTIDE SEQUENCE</scope>
    <source>
        <strain evidence="13">CHK181-108</strain>
    </source>
</reference>
<gene>
    <name evidence="11" type="primary">rpoA</name>
    <name evidence="13" type="ORF">IAA60_06415</name>
</gene>
<evidence type="ECO:0000313" key="14">
    <source>
        <dbReference type="Proteomes" id="UP000824165"/>
    </source>
</evidence>
<organism evidence="13 14">
    <name type="scientific">Candidatus Ornithomonoglobus intestinigallinarum</name>
    <dbReference type="NCBI Taxonomy" id="2840894"/>
    <lineage>
        <taxon>Bacteria</taxon>
        <taxon>Bacillati</taxon>
        <taxon>Bacillota</taxon>
        <taxon>Clostridia</taxon>
        <taxon>Candidatus Ornithomonoglobus</taxon>
    </lineage>
</organism>
<dbReference type="CDD" id="cd06928">
    <property type="entry name" value="RNAP_alpha_NTD"/>
    <property type="match status" value="1"/>
</dbReference>
<evidence type="ECO:0000256" key="8">
    <source>
        <dbReference type="ARBA" id="ARBA00032524"/>
    </source>
</evidence>
<evidence type="ECO:0000256" key="7">
    <source>
        <dbReference type="ARBA" id="ARBA00023163"/>
    </source>
</evidence>
<accession>A0A9D1H3D5</accession>
<dbReference type="NCBIfam" id="NF003513">
    <property type="entry name" value="PRK05182.1-2"/>
    <property type="match status" value="1"/>
</dbReference>
<dbReference type="InterPro" id="IPR011263">
    <property type="entry name" value="DNA-dir_RNA_pol_RpoA/D/Rpb3"/>
</dbReference>
<comment type="catalytic activity">
    <reaction evidence="10 11">
        <text>RNA(n) + a ribonucleoside 5'-triphosphate = RNA(n+1) + diphosphate</text>
        <dbReference type="Rhea" id="RHEA:21248"/>
        <dbReference type="Rhea" id="RHEA-COMP:14527"/>
        <dbReference type="Rhea" id="RHEA-COMP:17342"/>
        <dbReference type="ChEBI" id="CHEBI:33019"/>
        <dbReference type="ChEBI" id="CHEBI:61557"/>
        <dbReference type="ChEBI" id="CHEBI:140395"/>
        <dbReference type="EC" id="2.7.7.6"/>
    </reaction>
</comment>
<dbReference type="NCBIfam" id="NF003519">
    <property type="entry name" value="PRK05182.2-5"/>
    <property type="match status" value="1"/>
</dbReference>
<dbReference type="AlphaFoldDB" id="A0A9D1H3D5"/>
<evidence type="ECO:0000313" key="13">
    <source>
        <dbReference type="EMBL" id="HIT85523.1"/>
    </source>
</evidence>
<dbReference type="SMART" id="SM00662">
    <property type="entry name" value="RPOLD"/>
    <property type="match status" value="1"/>
</dbReference>
<keyword evidence="5 11" id="KW-0808">Transferase</keyword>
<evidence type="ECO:0000256" key="10">
    <source>
        <dbReference type="ARBA" id="ARBA00048552"/>
    </source>
</evidence>
<sequence>MIEMEKPNIECEELSEDGRYGRFVVSPLERGYGTTLGNSLRRILLSSLPGAAATSIKIDGVQHEFSTVPGVTEDVTEMILNIKKLAIKLHGDSPKTVYIEAKGAGEITADDIKRDADVEIFNPDLHIATLNDDAHLYMEITLSKGRGYVSADKNKSGAQSVIGVIPVDSIYTPVTKVNYTVENMRVGQYTDREKLTVEVWTNGTIKPDEAVSLAAKIMNDLLCLFVDLSEEAKNTEIIVEKEENKKEKVLEMTIEELDLSVRSYNCLKRAGINTVEDLTNKSEEDMMKVRNLGRKSLEEVINKLNGLGLYLKKEED</sequence>
<dbReference type="Gene3D" id="1.10.150.20">
    <property type="entry name" value="5' to 3' exonuclease, C-terminal subdomain"/>
    <property type="match status" value="1"/>
</dbReference>
<dbReference type="SUPFAM" id="SSF56553">
    <property type="entry name" value="Insert subdomain of RNA polymerase alpha subunit"/>
    <property type="match status" value="1"/>
</dbReference>
<feature type="region of interest" description="Alpha N-terminal domain (alpha-NTD)" evidence="11">
    <location>
        <begin position="1"/>
        <end position="229"/>
    </location>
</feature>
<keyword evidence="4 11" id="KW-0240">DNA-directed RNA polymerase</keyword>
<protein>
    <recommendedName>
        <fullName evidence="3 11">DNA-directed RNA polymerase subunit alpha</fullName>
        <shortName evidence="11">RNAP subunit alpha</shortName>
        <ecNumber evidence="2 11">2.7.7.6</ecNumber>
    </recommendedName>
    <alternativeName>
        <fullName evidence="9 11">RNA polymerase subunit alpha</fullName>
    </alternativeName>
    <alternativeName>
        <fullName evidence="8 11">Transcriptase subunit alpha</fullName>
    </alternativeName>
</protein>
<dbReference type="NCBIfam" id="NF003515">
    <property type="entry name" value="PRK05182.2-1"/>
    <property type="match status" value="1"/>
</dbReference>
<dbReference type="NCBIfam" id="NF003516">
    <property type="entry name" value="PRK05182.2-2"/>
    <property type="match status" value="1"/>
</dbReference>
<dbReference type="FunFam" id="2.170.120.12:FF:000001">
    <property type="entry name" value="DNA-directed RNA polymerase subunit alpha"/>
    <property type="match status" value="1"/>
</dbReference>